<feature type="compositionally biased region" description="Polar residues" evidence="1">
    <location>
        <begin position="19"/>
        <end position="36"/>
    </location>
</feature>
<feature type="compositionally biased region" description="Polar residues" evidence="1">
    <location>
        <begin position="668"/>
        <end position="693"/>
    </location>
</feature>
<evidence type="ECO:0000313" key="3">
    <source>
        <dbReference type="Proteomes" id="UP000305067"/>
    </source>
</evidence>
<feature type="compositionally biased region" description="Polar residues" evidence="1">
    <location>
        <begin position="400"/>
        <end position="412"/>
    </location>
</feature>
<dbReference type="EMBL" id="ML178815">
    <property type="protein sequence ID" value="TFL06565.1"/>
    <property type="molecule type" value="Genomic_DNA"/>
</dbReference>
<accession>A0A5C3QX48</accession>
<feature type="region of interest" description="Disordered" evidence="1">
    <location>
        <begin position="361"/>
        <end position="419"/>
    </location>
</feature>
<evidence type="ECO:0000256" key="1">
    <source>
        <dbReference type="SAM" id="MobiDB-lite"/>
    </source>
</evidence>
<organism evidence="2 3">
    <name type="scientific">Pterulicium gracile</name>
    <dbReference type="NCBI Taxonomy" id="1884261"/>
    <lineage>
        <taxon>Eukaryota</taxon>
        <taxon>Fungi</taxon>
        <taxon>Dikarya</taxon>
        <taxon>Basidiomycota</taxon>
        <taxon>Agaricomycotina</taxon>
        <taxon>Agaricomycetes</taxon>
        <taxon>Agaricomycetidae</taxon>
        <taxon>Agaricales</taxon>
        <taxon>Pleurotineae</taxon>
        <taxon>Pterulaceae</taxon>
        <taxon>Pterulicium</taxon>
    </lineage>
</organism>
<feature type="region of interest" description="Disordered" evidence="1">
    <location>
        <begin position="723"/>
        <end position="749"/>
    </location>
</feature>
<feature type="compositionally biased region" description="Polar residues" evidence="1">
    <location>
        <begin position="1"/>
        <end position="10"/>
    </location>
</feature>
<gene>
    <name evidence="2" type="ORF">BDV98DRAFT_559633</name>
</gene>
<keyword evidence="3" id="KW-1185">Reference proteome</keyword>
<proteinExistence type="predicted"/>
<dbReference type="Proteomes" id="UP000305067">
    <property type="component" value="Unassembled WGS sequence"/>
</dbReference>
<dbReference type="AlphaFoldDB" id="A0A5C3QX48"/>
<sequence length="774" mass="84931">MGATLHNSAAVQPIPPSILSENASTESSFTCTTDSPLPSKKKKKKKSKKASKQSEPPQAHNSDGKPPVLSISRNKHWKYISSYHGPWLQLPIELLDSLSILNEDPTSFNSSDSRSHLSLSANTSLPQREALSSDPAQIYHKDTRIFTPITNALQIAVKPGRTLPPPIDPGIFRSVVGVRRLIDEAAELSVRASSGLSQAELTAMRNPALHTSWGLSQALGIGVPNASHGGRNVAMSAMRIHRLRALAVQKLAQAYRMDEVASSVMVMQGGTVFDDLAQRVLKVDPSDVDAKYIHFFHEKIPSRQLAECTTTHILDELIAMQPQRLEYYRTRGIVHCFRDEFPQAIKDFTYALKEARAVRKAKLTHRNNGSSTDGKTKPNNKKKGSSQSTGSDTEKVDHSGWSSLTDSLSPHPSTLPDAPEPIEPQLLFLRGSAHLQHAVFLIEEAIIQLEGINRHTSFEGAELRLCHLDMGRYGGVEVGNPDGPLGKTTGLKATAYREVLSHKAFSISISNLLQRSIRDHEKFVGHFDTVETAALCEGNLAQRTEYAFFVSESIRPGNHSHHPRPCSEIPALISAYHPLLVEAHFTILLCLLMLGDFSAVLTRLEMVAALLDGLEACPIFLPPRSMAQAEFVETLERLASGWSLGAQPHSLAGTNGKSRLLLEDASDNRASSSTHPCLPTSSDEGASSYSHCPSPSLPSDEERRTAPYSLDHIRMLLAPVIKRQNQRAEEKTRDDAQPENGKKTPINIPLHGPRVEIILAWLGAVHLPRLEGHQ</sequence>
<dbReference type="SUPFAM" id="SSF48452">
    <property type="entry name" value="TPR-like"/>
    <property type="match status" value="1"/>
</dbReference>
<dbReference type="STRING" id="1884261.A0A5C3QX48"/>
<evidence type="ECO:0000313" key="2">
    <source>
        <dbReference type="EMBL" id="TFL06565.1"/>
    </source>
</evidence>
<name>A0A5C3QX48_9AGAR</name>
<dbReference type="InterPro" id="IPR011990">
    <property type="entry name" value="TPR-like_helical_dom_sf"/>
</dbReference>
<feature type="region of interest" description="Disordered" evidence="1">
    <location>
        <begin position="1"/>
        <end position="68"/>
    </location>
</feature>
<protein>
    <submittedName>
        <fullName evidence="2">Uncharacterized protein</fullName>
    </submittedName>
</protein>
<reference evidence="2 3" key="1">
    <citation type="journal article" date="2019" name="Nat. Ecol. Evol.">
        <title>Megaphylogeny resolves global patterns of mushroom evolution.</title>
        <authorList>
            <person name="Varga T."/>
            <person name="Krizsan K."/>
            <person name="Foldi C."/>
            <person name="Dima B."/>
            <person name="Sanchez-Garcia M."/>
            <person name="Sanchez-Ramirez S."/>
            <person name="Szollosi G.J."/>
            <person name="Szarkandi J.G."/>
            <person name="Papp V."/>
            <person name="Albert L."/>
            <person name="Andreopoulos W."/>
            <person name="Angelini C."/>
            <person name="Antonin V."/>
            <person name="Barry K.W."/>
            <person name="Bougher N.L."/>
            <person name="Buchanan P."/>
            <person name="Buyck B."/>
            <person name="Bense V."/>
            <person name="Catcheside P."/>
            <person name="Chovatia M."/>
            <person name="Cooper J."/>
            <person name="Damon W."/>
            <person name="Desjardin D."/>
            <person name="Finy P."/>
            <person name="Geml J."/>
            <person name="Haridas S."/>
            <person name="Hughes K."/>
            <person name="Justo A."/>
            <person name="Karasinski D."/>
            <person name="Kautmanova I."/>
            <person name="Kiss B."/>
            <person name="Kocsube S."/>
            <person name="Kotiranta H."/>
            <person name="LaButti K.M."/>
            <person name="Lechner B.E."/>
            <person name="Liimatainen K."/>
            <person name="Lipzen A."/>
            <person name="Lukacs Z."/>
            <person name="Mihaltcheva S."/>
            <person name="Morgado L.N."/>
            <person name="Niskanen T."/>
            <person name="Noordeloos M.E."/>
            <person name="Ohm R.A."/>
            <person name="Ortiz-Santana B."/>
            <person name="Ovrebo C."/>
            <person name="Racz N."/>
            <person name="Riley R."/>
            <person name="Savchenko A."/>
            <person name="Shiryaev A."/>
            <person name="Soop K."/>
            <person name="Spirin V."/>
            <person name="Szebenyi C."/>
            <person name="Tomsovsky M."/>
            <person name="Tulloss R.E."/>
            <person name="Uehling J."/>
            <person name="Grigoriev I.V."/>
            <person name="Vagvolgyi C."/>
            <person name="Papp T."/>
            <person name="Martin F.M."/>
            <person name="Miettinen O."/>
            <person name="Hibbett D.S."/>
            <person name="Nagy L.G."/>
        </authorList>
    </citation>
    <scope>NUCLEOTIDE SEQUENCE [LARGE SCALE GENOMIC DNA]</scope>
    <source>
        <strain evidence="2 3">CBS 309.79</strain>
    </source>
</reference>
<dbReference type="OrthoDB" id="420046at2759"/>
<feature type="compositionally biased region" description="Basic residues" evidence="1">
    <location>
        <begin position="39"/>
        <end position="51"/>
    </location>
</feature>
<feature type="region of interest" description="Disordered" evidence="1">
    <location>
        <begin position="666"/>
        <end position="703"/>
    </location>
</feature>
<feature type="compositionally biased region" description="Basic and acidic residues" evidence="1">
    <location>
        <begin position="726"/>
        <end position="742"/>
    </location>
</feature>